<protein>
    <recommendedName>
        <fullName evidence="3">DNA topoisomerase (ATP-hydrolyzing)</fullName>
        <ecNumber evidence="3">5.6.2.2</ecNumber>
    </recommendedName>
</protein>
<comment type="cofactor">
    <cofactor evidence="2">
        <name>Mg(2+)</name>
        <dbReference type="ChEBI" id="CHEBI:18420"/>
    </cofactor>
</comment>
<dbReference type="InterPro" id="IPR031660">
    <property type="entry name" value="TOPRIM_C"/>
</dbReference>
<keyword evidence="6" id="KW-0799">Topoisomerase</keyword>
<name>A0A397T5H5_9GLOM</name>
<dbReference type="InterPro" id="IPR013760">
    <property type="entry name" value="Topo_IIA-like_dom_sf"/>
</dbReference>
<dbReference type="OrthoDB" id="1731180at2759"/>
<evidence type="ECO:0000259" key="9">
    <source>
        <dbReference type="Pfam" id="PF16898"/>
    </source>
</evidence>
<proteinExistence type="predicted"/>
<evidence type="ECO:0000256" key="2">
    <source>
        <dbReference type="ARBA" id="ARBA00001946"/>
    </source>
</evidence>
<dbReference type="SUPFAM" id="SSF56719">
    <property type="entry name" value="Type II DNA topoisomerase"/>
    <property type="match status" value="1"/>
</dbReference>
<keyword evidence="5" id="KW-0067">ATP-binding</keyword>
<evidence type="ECO:0000313" key="10">
    <source>
        <dbReference type="EMBL" id="RIA90381.1"/>
    </source>
</evidence>
<organism evidence="10 11">
    <name type="scientific">Glomus cerebriforme</name>
    <dbReference type="NCBI Taxonomy" id="658196"/>
    <lineage>
        <taxon>Eukaryota</taxon>
        <taxon>Fungi</taxon>
        <taxon>Fungi incertae sedis</taxon>
        <taxon>Mucoromycota</taxon>
        <taxon>Glomeromycotina</taxon>
        <taxon>Glomeromycetes</taxon>
        <taxon>Glomerales</taxon>
        <taxon>Glomeraceae</taxon>
        <taxon>Glomus</taxon>
    </lineage>
</organism>
<dbReference type="Gene3D" id="3.40.50.670">
    <property type="match status" value="1"/>
</dbReference>
<keyword evidence="11" id="KW-1185">Reference proteome</keyword>
<keyword evidence="4" id="KW-0547">Nucleotide-binding</keyword>
<dbReference type="PANTHER" id="PTHR10169">
    <property type="entry name" value="DNA TOPOISOMERASE/GYRASE"/>
    <property type="match status" value="1"/>
</dbReference>
<comment type="catalytic activity">
    <reaction evidence="1">
        <text>ATP-dependent breakage, passage and rejoining of double-stranded DNA.</text>
        <dbReference type="EC" id="5.6.2.2"/>
    </reaction>
</comment>
<dbReference type="GO" id="GO:0005524">
    <property type="term" value="F:ATP binding"/>
    <property type="evidence" value="ECO:0007669"/>
    <property type="project" value="UniProtKB-KW"/>
</dbReference>
<dbReference type="GO" id="GO:0003918">
    <property type="term" value="F:DNA topoisomerase type II (double strand cut, ATP-hydrolyzing) activity"/>
    <property type="evidence" value="ECO:0007669"/>
    <property type="project" value="UniProtKB-EC"/>
</dbReference>
<evidence type="ECO:0000256" key="3">
    <source>
        <dbReference type="ARBA" id="ARBA00012895"/>
    </source>
</evidence>
<dbReference type="GO" id="GO:0005634">
    <property type="term" value="C:nucleus"/>
    <property type="evidence" value="ECO:0007669"/>
    <property type="project" value="TreeGrafter"/>
</dbReference>
<evidence type="ECO:0000256" key="6">
    <source>
        <dbReference type="ARBA" id="ARBA00023029"/>
    </source>
</evidence>
<comment type="caution">
    <text evidence="10">The sequence shown here is derived from an EMBL/GenBank/DDBJ whole genome shotgun (WGS) entry which is preliminary data.</text>
</comment>
<accession>A0A397T5H5</accession>
<dbReference type="Proteomes" id="UP000265703">
    <property type="component" value="Unassembled WGS sequence"/>
</dbReference>
<evidence type="ECO:0000256" key="8">
    <source>
        <dbReference type="ARBA" id="ARBA00023235"/>
    </source>
</evidence>
<dbReference type="InterPro" id="IPR050634">
    <property type="entry name" value="DNA_Topoisomerase_II"/>
</dbReference>
<evidence type="ECO:0000313" key="11">
    <source>
        <dbReference type="Proteomes" id="UP000265703"/>
    </source>
</evidence>
<evidence type="ECO:0000256" key="5">
    <source>
        <dbReference type="ARBA" id="ARBA00022840"/>
    </source>
</evidence>
<dbReference type="GO" id="GO:0006265">
    <property type="term" value="P:DNA topological change"/>
    <property type="evidence" value="ECO:0007669"/>
    <property type="project" value="InterPro"/>
</dbReference>
<evidence type="ECO:0000256" key="1">
    <source>
        <dbReference type="ARBA" id="ARBA00000185"/>
    </source>
</evidence>
<dbReference type="GO" id="GO:0000712">
    <property type="term" value="P:resolution of meiotic recombination intermediates"/>
    <property type="evidence" value="ECO:0007669"/>
    <property type="project" value="TreeGrafter"/>
</dbReference>
<dbReference type="GO" id="GO:0000819">
    <property type="term" value="P:sister chromatid segregation"/>
    <property type="evidence" value="ECO:0007669"/>
    <property type="project" value="TreeGrafter"/>
</dbReference>
<reference evidence="10 11" key="1">
    <citation type="submission" date="2018-06" db="EMBL/GenBank/DDBJ databases">
        <title>Comparative genomics reveals the genomic features of Rhizophagus irregularis, R. cerebriforme, R. diaphanum and Gigaspora rosea, and their symbiotic lifestyle signature.</title>
        <authorList>
            <person name="Morin E."/>
            <person name="San Clemente H."/>
            <person name="Chen E.C.H."/>
            <person name="De La Providencia I."/>
            <person name="Hainaut M."/>
            <person name="Kuo A."/>
            <person name="Kohler A."/>
            <person name="Murat C."/>
            <person name="Tang N."/>
            <person name="Roy S."/>
            <person name="Loubradou J."/>
            <person name="Henrissat B."/>
            <person name="Grigoriev I.V."/>
            <person name="Corradi N."/>
            <person name="Roux C."/>
            <person name="Martin F.M."/>
        </authorList>
    </citation>
    <scope>NUCLEOTIDE SEQUENCE [LARGE SCALE GENOMIC DNA]</scope>
    <source>
        <strain evidence="10 11">DAOM 227022</strain>
    </source>
</reference>
<keyword evidence="8" id="KW-0413">Isomerase</keyword>
<dbReference type="InterPro" id="IPR013759">
    <property type="entry name" value="Topo_IIA_B_C"/>
</dbReference>
<dbReference type="PANTHER" id="PTHR10169:SF38">
    <property type="entry name" value="DNA TOPOISOMERASE 2"/>
    <property type="match status" value="1"/>
</dbReference>
<feature type="domain" description="C-terminal associated" evidence="9">
    <location>
        <begin position="31"/>
        <end position="64"/>
    </location>
</feature>
<dbReference type="GO" id="GO:0003677">
    <property type="term" value="F:DNA binding"/>
    <property type="evidence" value="ECO:0007669"/>
    <property type="project" value="UniProtKB-KW"/>
</dbReference>
<evidence type="ECO:0000256" key="4">
    <source>
        <dbReference type="ARBA" id="ARBA00022741"/>
    </source>
</evidence>
<dbReference type="EMBL" id="QKYT01000183">
    <property type="protein sequence ID" value="RIA90381.1"/>
    <property type="molecule type" value="Genomic_DNA"/>
</dbReference>
<evidence type="ECO:0000256" key="7">
    <source>
        <dbReference type="ARBA" id="ARBA00023125"/>
    </source>
</evidence>
<dbReference type="AlphaFoldDB" id="A0A397T5H5"/>
<keyword evidence="7" id="KW-0238">DNA-binding</keyword>
<sequence length="99" mass="11080">MERRVRITGITKLNDANNAGGRNAKDCILIVTEEGQRELIDMAFNEKKADDRKEWLKNYEEGAFDLSAAEWDAFQHLTCLLLRANGNIAAAAFSVAVDH</sequence>
<dbReference type="Pfam" id="PF16898">
    <property type="entry name" value="TOPRIM_C"/>
    <property type="match status" value="1"/>
</dbReference>
<dbReference type="EC" id="5.6.2.2" evidence="3"/>
<gene>
    <name evidence="10" type="ORF">C1645_876128</name>
</gene>